<dbReference type="BioCyc" id="FSP457404-HMP:GTSQ-307-MONOMER"/>
<keyword evidence="1" id="KW-0812">Transmembrane</keyword>
<gene>
    <name evidence="2" type="ORF">HMPREF0402_00306</name>
</gene>
<dbReference type="AlphaFoldDB" id="H1PPG3"/>
<proteinExistence type="predicted"/>
<name>H1PPG3_9FUSO</name>
<dbReference type="EMBL" id="AGWJ02000004">
    <property type="protein sequence ID" value="EHO84487.1"/>
    <property type="molecule type" value="Genomic_DNA"/>
</dbReference>
<evidence type="ECO:0000256" key="1">
    <source>
        <dbReference type="SAM" id="Phobius"/>
    </source>
</evidence>
<reference evidence="2 3" key="1">
    <citation type="submission" date="2012-07" db="EMBL/GenBank/DDBJ databases">
        <title>The Genome Sequence of Fusobacterium ulcerans 12_1B.</title>
        <authorList>
            <consortium name="The Broad Institute Genome Sequencing Platform"/>
            <person name="Earl A."/>
            <person name="Ward D."/>
            <person name="Feldgarden M."/>
            <person name="Gevers D."/>
            <person name="Strauss J."/>
            <person name="Ambrose C.E."/>
            <person name="Allen-Vercoe E."/>
            <person name="Walker B."/>
            <person name="Young S.K."/>
            <person name="Zeng Q."/>
            <person name="Gargeya S."/>
            <person name="Fitzgerald M."/>
            <person name="Haas B."/>
            <person name="Abouelleil A."/>
            <person name="Alvarado L."/>
            <person name="Arachchi H.M."/>
            <person name="Berlin A.M."/>
            <person name="Chapman S.B."/>
            <person name="Goldberg J."/>
            <person name="Griggs A."/>
            <person name="Gujja S."/>
            <person name="Hansen M."/>
            <person name="Howarth C."/>
            <person name="Imamovic A."/>
            <person name="Larimer J."/>
            <person name="McCowen C."/>
            <person name="Montmayeur A."/>
            <person name="Murphy C."/>
            <person name="Neiman D."/>
            <person name="Pearson M."/>
            <person name="Priest M."/>
            <person name="Roberts A."/>
            <person name="Saif S."/>
            <person name="Shea T."/>
            <person name="Sisk P."/>
            <person name="Sykes S."/>
            <person name="Wortman J."/>
            <person name="Nusbaum C."/>
            <person name="Birren B."/>
        </authorList>
    </citation>
    <scope>NUCLEOTIDE SEQUENCE [LARGE SCALE GENOMIC DNA]</scope>
    <source>
        <strain evidence="2 3">12_1B</strain>
    </source>
</reference>
<comment type="caution">
    <text evidence="2">The sequence shown here is derived from an EMBL/GenBank/DDBJ whole genome shotgun (WGS) entry which is preliminary data.</text>
</comment>
<dbReference type="Proteomes" id="UP000003233">
    <property type="component" value="Unassembled WGS sequence"/>
</dbReference>
<dbReference type="PATRIC" id="fig|457404.5.peg.939"/>
<accession>H1PPG3</accession>
<evidence type="ECO:0000313" key="2">
    <source>
        <dbReference type="EMBL" id="EHO84487.1"/>
    </source>
</evidence>
<keyword evidence="1" id="KW-1133">Transmembrane helix</keyword>
<dbReference type="HOGENOM" id="CLU_1803378_0_0_0"/>
<dbReference type="RefSeq" id="WP_008695620.1">
    <property type="nucleotide sequence ID" value="NZ_KE161007.1"/>
</dbReference>
<evidence type="ECO:0000313" key="3">
    <source>
        <dbReference type="Proteomes" id="UP000003233"/>
    </source>
</evidence>
<keyword evidence="3" id="KW-1185">Reference proteome</keyword>
<protein>
    <submittedName>
        <fullName evidence="2">Uncharacterized protein</fullName>
    </submittedName>
</protein>
<sequence>MEFLPRNFETILNILNKNKNKLNLDDIFFQIKNNLNYKIEAIELYPALHSLLKDGYINKYNPKNSIFNSHFIESDDILYITTKGKLYLTNVTFTKEHIDREKKHVQLAEEANLIAKKAKKEAKFANYVAIFSLLIAIIALFKK</sequence>
<keyword evidence="1" id="KW-0472">Membrane</keyword>
<organism evidence="2 3">
    <name type="scientific">Fusobacterium ulcerans 12-1B</name>
    <dbReference type="NCBI Taxonomy" id="457404"/>
    <lineage>
        <taxon>Bacteria</taxon>
        <taxon>Fusobacteriati</taxon>
        <taxon>Fusobacteriota</taxon>
        <taxon>Fusobacteriia</taxon>
        <taxon>Fusobacteriales</taxon>
        <taxon>Fusobacteriaceae</taxon>
        <taxon>Fusobacterium</taxon>
    </lineage>
</organism>
<feature type="transmembrane region" description="Helical" evidence="1">
    <location>
        <begin position="124"/>
        <end position="141"/>
    </location>
</feature>